<sequence>MKQQAMRQKAIIGTSQQTGETLYFPLSLLRAGI</sequence>
<evidence type="ECO:0000313" key="1">
    <source>
        <dbReference type="EMBL" id="VEC00263.1"/>
    </source>
</evidence>
<accession>A0A447V5Q9</accession>
<gene>
    <name evidence="1" type="ORF">NCTC11466_03544</name>
</gene>
<name>A0A447V5Q9_9ENTR</name>
<dbReference type="Proteomes" id="UP000274122">
    <property type="component" value="Chromosome"/>
</dbReference>
<reference evidence="1 2" key="1">
    <citation type="submission" date="2018-12" db="EMBL/GenBank/DDBJ databases">
        <authorList>
            <consortium name="Pathogen Informatics"/>
        </authorList>
    </citation>
    <scope>NUCLEOTIDE SEQUENCE [LARGE SCALE GENOMIC DNA]</scope>
    <source>
        <strain evidence="1 2">NCTC11466</strain>
    </source>
</reference>
<proteinExistence type="predicted"/>
<dbReference type="AlphaFoldDB" id="A0A447V5Q9"/>
<protein>
    <submittedName>
        <fullName evidence="1">Uncharacterized protein</fullName>
    </submittedName>
</protein>
<dbReference type="EMBL" id="LR134201">
    <property type="protein sequence ID" value="VEC00263.1"/>
    <property type="molecule type" value="Genomic_DNA"/>
</dbReference>
<evidence type="ECO:0000313" key="2">
    <source>
        <dbReference type="Proteomes" id="UP000274122"/>
    </source>
</evidence>
<dbReference type="KEGG" id="clap:NCTC11466_03544"/>
<keyword evidence="2" id="KW-1185">Reference proteome</keyword>
<organism evidence="1 2">
    <name type="scientific">Cedecea lapagei</name>
    <dbReference type="NCBI Taxonomy" id="158823"/>
    <lineage>
        <taxon>Bacteria</taxon>
        <taxon>Pseudomonadati</taxon>
        <taxon>Pseudomonadota</taxon>
        <taxon>Gammaproteobacteria</taxon>
        <taxon>Enterobacterales</taxon>
        <taxon>Enterobacteriaceae</taxon>
        <taxon>Cedecea</taxon>
    </lineage>
</organism>